<keyword evidence="9" id="KW-1185">Reference proteome</keyword>
<dbReference type="RefSeq" id="WP_205132656.1">
    <property type="nucleotide sequence ID" value="NZ_JACSNT010000002.1"/>
</dbReference>
<organism evidence="8 9">
    <name type="scientific">Anaerotignum lactatifermentans</name>
    <dbReference type="NCBI Taxonomy" id="160404"/>
    <lineage>
        <taxon>Bacteria</taxon>
        <taxon>Bacillati</taxon>
        <taxon>Bacillota</taxon>
        <taxon>Clostridia</taxon>
        <taxon>Lachnospirales</taxon>
        <taxon>Anaerotignaceae</taxon>
        <taxon>Anaerotignum</taxon>
    </lineage>
</organism>
<keyword evidence="5" id="KW-0808">Transferase</keyword>
<dbReference type="InterPro" id="IPR035994">
    <property type="entry name" value="Nucleoside_phosphorylase_sf"/>
</dbReference>
<sequence>MDILQPHIQLGNNLGIRYALLPGDPTRLDRIAPFLEQVEELKFNREYRSLRGIYKGVPVLAISTGIGGASAGIAVEELRQIGVEAMIRIGSCGSLQPQVKLGDLIIVSGAVRDDGASKTYIEEIFPAVPDAELMMYCIEAAQEKTLPYHVGIARSHDSFYTDNEEAIDAYWSKRGVLGCDMETAALFTIGHLRGVKTASLLNNVVAYEEDTSESIASYVDGESLSMQGERNEILTALEAFVKLEKKRTSL</sequence>
<evidence type="ECO:0000313" key="9">
    <source>
        <dbReference type="Proteomes" id="UP000729290"/>
    </source>
</evidence>
<dbReference type="Pfam" id="PF01048">
    <property type="entry name" value="PNP_UDP_1"/>
    <property type="match status" value="1"/>
</dbReference>
<evidence type="ECO:0000256" key="5">
    <source>
        <dbReference type="ARBA" id="ARBA00022679"/>
    </source>
</evidence>
<dbReference type="CDD" id="cd17767">
    <property type="entry name" value="UP_EcUdp-like"/>
    <property type="match status" value="1"/>
</dbReference>
<keyword evidence="4" id="KW-0328">Glycosyltransferase</keyword>
<dbReference type="InterPro" id="IPR000845">
    <property type="entry name" value="Nucleoside_phosphorylase_d"/>
</dbReference>
<dbReference type="EMBL" id="JACSNV010000006">
    <property type="protein sequence ID" value="MBM6877691.1"/>
    <property type="molecule type" value="Genomic_DNA"/>
</dbReference>
<dbReference type="EC" id="2.4.2.3" evidence="2"/>
<evidence type="ECO:0000313" key="8">
    <source>
        <dbReference type="EMBL" id="MBM6877691.1"/>
    </source>
</evidence>
<protein>
    <recommendedName>
        <fullName evidence="3">Uridine phosphorylase</fullName>
        <ecNumber evidence="2">2.4.2.3</ecNumber>
    </recommendedName>
</protein>
<evidence type="ECO:0000259" key="7">
    <source>
        <dbReference type="Pfam" id="PF01048"/>
    </source>
</evidence>
<dbReference type="SUPFAM" id="SSF53167">
    <property type="entry name" value="Purine and uridine phosphorylases"/>
    <property type="match status" value="1"/>
</dbReference>
<dbReference type="Gene3D" id="3.40.50.1580">
    <property type="entry name" value="Nucleoside phosphorylase domain"/>
    <property type="match status" value="1"/>
</dbReference>
<gene>
    <name evidence="8" type="ORF">H9X83_05895</name>
</gene>
<feature type="domain" description="Nucleoside phosphorylase" evidence="7">
    <location>
        <begin position="17"/>
        <end position="200"/>
    </location>
</feature>
<evidence type="ECO:0000256" key="4">
    <source>
        <dbReference type="ARBA" id="ARBA00022676"/>
    </source>
</evidence>
<evidence type="ECO:0000256" key="2">
    <source>
        <dbReference type="ARBA" id="ARBA00011888"/>
    </source>
</evidence>
<name>A0ABS2G899_9FIRM</name>
<comment type="similarity">
    <text evidence="1">Belongs to the PNP/UDP phosphorylase family.</text>
</comment>
<reference evidence="8 9" key="1">
    <citation type="journal article" date="2021" name="Sci. Rep.">
        <title>The distribution of antibiotic resistance genes in chicken gut microbiota commensals.</title>
        <authorList>
            <person name="Juricova H."/>
            <person name="Matiasovicova J."/>
            <person name="Kubasova T."/>
            <person name="Cejkova D."/>
            <person name="Rychlik I."/>
        </authorList>
    </citation>
    <scope>NUCLEOTIDE SEQUENCE [LARGE SCALE GENOMIC DNA]</scope>
    <source>
        <strain evidence="8 9">An431b</strain>
    </source>
</reference>
<comment type="catalytic activity">
    <reaction evidence="6">
        <text>uridine + phosphate = alpha-D-ribose 1-phosphate + uracil</text>
        <dbReference type="Rhea" id="RHEA:24388"/>
        <dbReference type="ChEBI" id="CHEBI:16704"/>
        <dbReference type="ChEBI" id="CHEBI:17568"/>
        <dbReference type="ChEBI" id="CHEBI:43474"/>
        <dbReference type="ChEBI" id="CHEBI:57720"/>
        <dbReference type="EC" id="2.4.2.3"/>
    </reaction>
</comment>
<dbReference type="PANTHER" id="PTHR43691">
    <property type="entry name" value="URIDINE PHOSPHORYLASE"/>
    <property type="match status" value="1"/>
</dbReference>
<dbReference type="Proteomes" id="UP000729290">
    <property type="component" value="Unassembled WGS sequence"/>
</dbReference>
<accession>A0ABS2G899</accession>
<evidence type="ECO:0000256" key="6">
    <source>
        <dbReference type="ARBA" id="ARBA00048447"/>
    </source>
</evidence>
<dbReference type="PROSITE" id="PS01232">
    <property type="entry name" value="PNP_UDP_1"/>
    <property type="match status" value="1"/>
</dbReference>
<evidence type="ECO:0000256" key="3">
    <source>
        <dbReference type="ARBA" id="ARBA00021980"/>
    </source>
</evidence>
<evidence type="ECO:0000256" key="1">
    <source>
        <dbReference type="ARBA" id="ARBA00010456"/>
    </source>
</evidence>
<dbReference type="PANTHER" id="PTHR43691:SF11">
    <property type="entry name" value="FI09636P-RELATED"/>
    <property type="match status" value="1"/>
</dbReference>
<proteinExistence type="inferred from homology"/>
<comment type="caution">
    <text evidence="8">The sequence shown here is derived from an EMBL/GenBank/DDBJ whole genome shotgun (WGS) entry which is preliminary data.</text>
</comment>
<dbReference type="InterPro" id="IPR018016">
    <property type="entry name" value="Nucleoside_phosphorylase_CS"/>
</dbReference>